<dbReference type="PROSITE" id="PS50893">
    <property type="entry name" value="ABC_TRANSPORTER_2"/>
    <property type="match status" value="1"/>
</dbReference>
<evidence type="ECO:0000256" key="3">
    <source>
        <dbReference type="ARBA" id="ARBA00022475"/>
    </source>
</evidence>
<keyword evidence="6 11" id="KW-0067">ATP-binding</keyword>
<dbReference type="FunFam" id="3.40.50.300:FF:000134">
    <property type="entry name" value="Iron-enterobactin ABC transporter ATP-binding protein"/>
    <property type="match status" value="1"/>
</dbReference>
<dbReference type="Proteomes" id="UP000291236">
    <property type="component" value="Chromosome"/>
</dbReference>
<dbReference type="PROSITE" id="PS00211">
    <property type="entry name" value="ABC_TRANSPORTER_1"/>
    <property type="match status" value="1"/>
</dbReference>
<dbReference type="Pfam" id="PF00005">
    <property type="entry name" value="ABC_tran"/>
    <property type="match status" value="1"/>
</dbReference>
<dbReference type="Gene3D" id="3.40.50.300">
    <property type="entry name" value="P-loop containing nucleotide triphosphate hydrolases"/>
    <property type="match status" value="1"/>
</dbReference>
<keyword evidence="4" id="KW-0410">Iron transport</keyword>
<dbReference type="AlphaFoldDB" id="A0A4P2VN70"/>
<dbReference type="OrthoDB" id="5296765at2"/>
<dbReference type="PANTHER" id="PTHR42771:SF2">
    <property type="entry name" value="IRON(3+)-HYDROXAMATE IMPORT ATP-BINDING PROTEIN FHUC"/>
    <property type="match status" value="1"/>
</dbReference>
<comment type="subcellular location">
    <subcellularLocation>
        <location evidence="1">Cell membrane</location>
        <topology evidence="1">Peripheral membrane protein</topology>
    </subcellularLocation>
</comment>
<accession>A0A4P2VN70</accession>
<reference evidence="11 12" key="1">
    <citation type="submission" date="2018-12" db="EMBL/GenBank/DDBJ databases">
        <title>Rubrispira sanarue gen. nov., sp., nov., a member of the order Silvanigrellales, isolated from a brackish lake in Hamamatsu Japan.</title>
        <authorList>
            <person name="Maejima Y."/>
            <person name="Iino T."/>
            <person name="Muraguchi Y."/>
            <person name="Fukuda K."/>
            <person name="Nojiri H."/>
            <person name="Ohkuma M."/>
            <person name="Moriuchi R."/>
            <person name="Dohra H."/>
            <person name="Kimbara K."/>
            <person name="Shintani M."/>
        </authorList>
    </citation>
    <scope>NUCLEOTIDE SEQUENCE [LARGE SCALE GENOMIC DNA]</scope>
    <source>
        <strain evidence="11 12">RF1110005</strain>
    </source>
</reference>
<gene>
    <name evidence="11" type="primary">fecE</name>
    <name evidence="11" type="ORF">JCM31447_19980</name>
</gene>
<dbReference type="InterPro" id="IPR003593">
    <property type="entry name" value="AAA+_ATPase"/>
</dbReference>
<proteinExistence type="predicted"/>
<evidence type="ECO:0000256" key="5">
    <source>
        <dbReference type="ARBA" id="ARBA00022741"/>
    </source>
</evidence>
<protein>
    <submittedName>
        <fullName evidence="11">ABC transporter ATP-binding protein</fullName>
    </submittedName>
</protein>
<dbReference type="GO" id="GO:0006826">
    <property type="term" value="P:iron ion transport"/>
    <property type="evidence" value="ECO:0007669"/>
    <property type="project" value="UniProtKB-KW"/>
</dbReference>
<evidence type="ECO:0000259" key="10">
    <source>
        <dbReference type="PROSITE" id="PS50893"/>
    </source>
</evidence>
<dbReference type="PANTHER" id="PTHR42771">
    <property type="entry name" value="IRON(3+)-HYDROXAMATE IMPORT ATP-BINDING PROTEIN FHUC"/>
    <property type="match status" value="1"/>
</dbReference>
<dbReference type="InterPro" id="IPR027417">
    <property type="entry name" value="P-loop_NTPase"/>
</dbReference>
<dbReference type="GO" id="GO:0016887">
    <property type="term" value="F:ATP hydrolysis activity"/>
    <property type="evidence" value="ECO:0007669"/>
    <property type="project" value="InterPro"/>
</dbReference>
<evidence type="ECO:0000256" key="7">
    <source>
        <dbReference type="ARBA" id="ARBA00023004"/>
    </source>
</evidence>
<dbReference type="KEGG" id="sbf:JCM31447_19980"/>
<feature type="domain" description="ABC transporter" evidence="10">
    <location>
        <begin position="4"/>
        <end position="240"/>
    </location>
</feature>
<dbReference type="GO" id="GO:0005524">
    <property type="term" value="F:ATP binding"/>
    <property type="evidence" value="ECO:0007669"/>
    <property type="project" value="UniProtKB-KW"/>
</dbReference>
<dbReference type="CDD" id="cd03214">
    <property type="entry name" value="ABC_Iron-Siderophores_B12_Hemin"/>
    <property type="match status" value="1"/>
</dbReference>
<dbReference type="EMBL" id="AP019368">
    <property type="protein sequence ID" value="BBH53554.1"/>
    <property type="molecule type" value="Genomic_DNA"/>
</dbReference>
<keyword evidence="8" id="KW-0406">Ion transport</keyword>
<dbReference type="InterPro" id="IPR017871">
    <property type="entry name" value="ABC_transporter-like_CS"/>
</dbReference>
<keyword evidence="3" id="KW-1003">Cell membrane</keyword>
<evidence type="ECO:0000256" key="4">
    <source>
        <dbReference type="ARBA" id="ARBA00022496"/>
    </source>
</evidence>
<keyword evidence="12" id="KW-1185">Reference proteome</keyword>
<keyword evidence="2" id="KW-0813">Transport</keyword>
<keyword evidence="5" id="KW-0547">Nucleotide-binding</keyword>
<sequence>MSEIYCENLCITYSQKEILHNLNIKIRKNKITALVGSNGSGKSTLLKTIARIVMPSSGSVYLDGKSIHRYSSQEVAKILAILPQSPEAPQEFTVERLVQYGRFPRQSFFGSLSPKDYKAIDWALEVTDMQDLRKKRLSDLSGGQKQRAWIAMALAQEGEYLFLDEPTTYLDMRHQIEVLNILENLNRTQKKTIVMVVHDINHAAKIADHIIAIKNGRILTEGNTKQILDEKIIEDIFGVKGLIISNRIDNTPLFFPLEVSYV</sequence>
<organism evidence="11 12">
    <name type="scientific">Fluviispira sanaruensis</name>
    <dbReference type="NCBI Taxonomy" id="2493639"/>
    <lineage>
        <taxon>Bacteria</taxon>
        <taxon>Pseudomonadati</taxon>
        <taxon>Bdellovibrionota</taxon>
        <taxon>Oligoflexia</taxon>
        <taxon>Silvanigrellales</taxon>
        <taxon>Silvanigrellaceae</taxon>
        <taxon>Fluviispira</taxon>
    </lineage>
</organism>
<keyword evidence="9" id="KW-0472">Membrane</keyword>
<evidence type="ECO:0000313" key="12">
    <source>
        <dbReference type="Proteomes" id="UP000291236"/>
    </source>
</evidence>
<dbReference type="InterPro" id="IPR051535">
    <property type="entry name" value="Siderophore_ABC-ATPase"/>
</dbReference>
<evidence type="ECO:0000256" key="8">
    <source>
        <dbReference type="ARBA" id="ARBA00023065"/>
    </source>
</evidence>
<evidence type="ECO:0000256" key="2">
    <source>
        <dbReference type="ARBA" id="ARBA00022448"/>
    </source>
</evidence>
<dbReference type="GO" id="GO:0005886">
    <property type="term" value="C:plasma membrane"/>
    <property type="evidence" value="ECO:0007669"/>
    <property type="project" value="UniProtKB-SubCell"/>
</dbReference>
<dbReference type="SMART" id="SM00382">
    <property type="entry name" value="AAA"/>
    <property type="match status" value="1"/>
</dbReference>
<dbReference type="SUPFAM" id="SSF52540">
    <property type="entry name" value="P-loop containing nucleoside triphosphate hydrolases"/>
    <property type="match status" value="1"/>
</dbReference>
<dbReference type="RefSeq" id="WP_130609627.1">
    <property type="nucleotide sequence ID" value="NZ_AP019368.1"/>
</dbReference>
<dbReference type="InterPro" id="IPR003439">
    <property type="entry name" value="ABC_transporter-like_ATP-bd"/>
</dbReference>
<evidence type="ECO:0000256" key="9">
    <source>
        <dbReference type="ARBA" id="ARBA00023136"/>
    </source>
</evidence>
<evidence type="ECO:0000256" key="1">
    <source>
        <dbReference type="ARBA" id="ARBA00004202"/>
    </source>
</evidence>
<evidence type="ECO:0000256" key="6">
    <source>
        <dbReference type="ARBA" id="ARBA00022840"/>
    </source>
</evidence>
<keyword evidence="7" id="KW-0408">Iron</keyword>
<evidence type="ECO:0000313" key="11">
    <source>
        <dbReference type="EMBL" id="BBH53554.1"/>
    </source>
</evidence>
<name>A0A4P2VN70_FLUSA</name>